<comment type="caution">
    <text evidence="2">The sequence shown here is derived from an EMBL/GenBank/DDBJ whole genome shotgun (WGS) entry which is preliminary data.</text>
</comment>
<feature type="domain" description="Cupin fold metalloprotein WbuC cupin" evidence="1">
    <location>
        <begin position="12"/>
        <end position="96"/>
    </location>
</feature>
<reference evidence="2 3" key="1">
    <citation type="submission" date="2018-02" db="EMBL/GenBank/DDBJ databases">
        <authorList>
            <person name="Moore K."/>
            <person name="Momper L."/>
        </authorList>
    </citation>
    <scope>NUCLEOTIDE SEQUENCE [LARGE SCALE GENOMIC DNA]</scope>
    <source>
        <strain evidence="2 3">CCALA 015</strain>
    </source>
</reference>
<gene>
    <name evidence="2" type="ORF">C7B81_06155</name>
</gene>
<dbReference type="InterPro" id="IPR014710">
    <property type="entry name" value="RmlC-like_jellyroll"/>
</dbReference>
<evidence type="ECO:0000313" key="3">
    <source>
        <dbReference type="Proteomes" id="UP000238218"/>
    </source>
</evidence>
<accession>A0ABX5F967</accession>
<dbReference type="CDD" id="cd07005">
    <property type="entry name" value="cupin_WbuC-like"/>
    <property type="match status" value="1"/>
</dbReference>
<protein>
    <submittedName>
        <fullName evidence="2">Cupin fold metalloprotein, WbuC family</fullName>
    </submittedName>
</protein>
<dbReference type="Gene3D" id="2.60.120.10">
    <property type="entry name" value="Jelly Rolls"/>
    <property type="match status" value="1"/>
</dbReference>
<dbReference type="InterPro" id="IPR027565">
    <property type="entry name" value="Cupin_WbuC"/>
</dbReference>
<dbReference type="InterPro" id="IPR046058">
    <property type="entry name" value="WbuC_cupin"/>
</dbReference>
<name>A0ABX5F967_9CHRO</name>
<dbReference type="RefSeq" id="WP_106220393.1">
    <property type="nucleotide sequence ID" value="NZ_PVWP01000003.1"/>
</dbReference>
<proteinExistence type="predicted"/>
<evidence type="ECO:0000259" key="1">
    <source>
        <dbReference type="Pfam" id="PF19480"/>
    </source>
</evidence>
<sequence>MDSAAPSPLQRIDQDLFDAVAAAAAGSPRRRRNHNFHAPSDRVQRFLNVLQPGTYVRPHRHRRAQPGDGFECFLVLQGAVGLLLLDAKGRVLQRERISAAGPLRGIELAEGVIHTLVALSPDAVMMEIKQGPYEPAADKDFLPGFPLEGSEAAAAQEAAWRALFGPGDDHLSPAHPLP</sequence>
<organism evidence="2 3">
    <name type="scientific">Aphanothece cf. minutissima CCALA 015</name>
    <dbReference type="NCBI Taxonomy" id="2107695"/>
    <lineage>
        <taxon>Bacteria</taxon>
        <taxon>Bacillati</taxon>
        <taxon>Cyanobacteriota</taxon>
        <taxon>Cyanophyceae</taxon>
        <taxon>Oscillatoriophycideae</taxon>
        <taxon>Chroococcales</taxon>
        <taxon>Aphanothecaceae</taxon>
        <taxon>Aphanothece</taxon>
    </lineage>
</organism>
<reference evidence="2 3" key="2">
    <citation type="submission" date="2018-03" db="EMBL/GenBank/DDBJ databases">
        <title>The ancient ancestry and fast evolution of plastids.</title>
        <authorList>
            <person name="Moore K.R."/>
            <person name="Magnabosco C."/>
            <person name="Momper L."/>
            <person name="Gold D.A."/>
            <person name="Bosak T."/>
            <person name="Fournier G.P."/>
        </authorList>
    </citation>
    <scope>NUCLEOTIDE SEQUENCE [LARGE SCALE GENOMIC DNA]</scope>
    <source>
        <strain evidence="2 3">CCALA 015</strain>
    </source>
</reference>
<dbReference type="NCBIfam" id="TIGR04366">
    <property type="entry name" value="cupin_WbuC"/>
    <property type="match status" value="1"/>
</dbReference>
<dbReference type="InterPro" id="IPR011051">
    <property type="entry name" value="RmlC_Cupin_sf"/>
</dbReference>
<dbReference type="Pfam" id="PF19480">
    <property type="entry name" value="DUF6016"/>
    <property type="match status" value="1"/>
</dbReference>
<evidence type="ECO:0000313" key="2">
    <source>
        <dbReference type="EMBL" id="PSB38278.1"/>
    </source>
</evidence>
<dbReference type="EMBL" id="PVWP01000003">
    <property type="protein sequence ID" value="PSB38278.1"/>
    <property type="molecule type" value="Genomic_DNA"/>
</dbReference>
<keyword evidence="3" id="KW-1185">Reference proteome</keyword>
<dbReference type="Proteomes" id="UP000238218">
    <property type="component" value="Unassembled WGS sequence"/>
</dbReference>
<dbReference type="SUPFAM" id="SSF51182">
    <property type="entry name" value="RmlC-like cupins"/>
    <property type="match status" value="1"/>
</dbReference>